<organism evidence="2 3">
    <name type="scientific">Blastocystis sp. subtype 1 (strain ATCC 50177 / NandII)</name>
    <dbReference type="NCBI Taxonomy" id="478820"/>
    <lineage>
        <taxon>Eukaryota</taxon>
        <taxon>Sar</taxon>
        <taxon>Stramenopiles</taxon>
        <taxon>Bigyra</taxon>
        <taxon>Opalozoa</taxon>
        <taxon>Opalinata</taxon>
        <taxon>Blastocystidae</taxon>
        <taxon>Blastocystis</taxon>
    </lineage>
</organism>
<evidence type="ECO:0000313" key="3">
    <source>
        <dbReference type="Proteomes" id="UP000078348"/>
    </source>
</evidence>
<dbReference type="EMBL" id="LXWW01000578">
    <property type="protein sequence ID" value="OAO11829.1"/>
    <property type="molecule type" value="Genomic_DNA"/>
</dbReference>
<dbReference type="AlphaFoldDB" id="A0A196S768"/>
<sequence>MSRERNRRSRSRSREKRSRSPSYSYSYSRSRRAIQACPVPTRVLTILITRVTPMTPVPQESRRENTSEPIVANRKQKESQRRRRSSTRDPMERCWRRRLRITKPRVLSERTETRESCITGYY</sequence>
<keyword evidence="3" id="KW-1185">Reference proteome</keyword>
<dbReference type="Proteomes" id="UP000078348">
    <property type="component" value="Unassembled WGS sequence"/>
</dbReference>
<feature type="region of interest" description="Disordered" evidence="1">
    <location>
        <begin position="53"/>
        <end position="93"/>
    </location>
</feature>
<protein>
    <submittedName>
        <fullName evidence="2">Smad nuclear-interacting protein 1-like protein</fullName>
    </submittedName>
</protein>
<comment type="caution">
    <text evidence="2">The sequence shown here is derived from an EMBL/GenBank/DDBJ whole genome shotgun (WGS) entry which is preliminary data.</text>
</comment>
<evidence type="ECO:0000313" key="2">
    <source>
        <dbReference type="EMBL" id="OAO11829.1"/>
    </source>
</evidence>
<feature type="compositionally biased region" description="Basic residues" evidence="1">
    <location>
        <begin position="1"/>
        <end position="19"/>
    </location>
</feature>
<feature type="region of interest" description="Disordered" evidence="1">
    <location>
        <begin position="1"/>
        <end position="31"/>
    </location>
</feature>
<evidence type="ECO:0000256" key="1">
    <source>
        <dbReference type="SAM" id="MobiDB-lite"/>
    </source>
</evidence>
<accession>A0A196S768</accession>
<gene>
    <name evidence="2" type="ORF">AV274_6530</name>
</gene>
<name>A0A196S768_BLAHN</name>
<proteinExistence type="predicted"/>
<reference evidence="2 3" key="1">
    <citation type="submission" date="2016-05" db="EMBL/GenBank/DDBJ databases">
        <title>Nuclear genome of Blastocystis sp. subtype 1 NandII.</title>
        <authorList>
            <person name="Gentekaki E."/>
            <person name="Curtis B."/>
            <person name="Stairs C."/>
            <person name="Eme L."/>
            <person name="Herman E."/>
            <person name="Klimes V."/>
            <person name="Arias M.C."/>
            <person name="Elias M."/>
            <person name="Hilliou F."/>
            <person name="Klute M."/>
            <person name="Malik S.-B."/>
            <person name="Pightling A."/>
            <person name="Rachubinski R."/>
            <person name="Salas D."/>
            <person name="Schlacht A."/>
            <person name="Suga H."/>
            <person name="Archibald J."/>
            <person name="Ball S.G."/>
            <person name="Clark G."/>
            <person name="Dacks J."/>
            <person name="Van Der Giezen M."/>
            <person name="Tsaousis A."/>
            <person name="Roger A."/>
        </authorList>
    </citation>
    <scope>NUCLEOTIDE SEQUENCE [LARGE SCALE GENOMIC DNA]</scope>
    <source>
        <strain evidence="3">ATCC 50177 / NandII</strain>
    </source>
</reference>